<keyword evidence="2" id="KW-1185">Reference proteome</keyword>
<accession>A0A136IRB5</accession>
<gene>
    <name evidence="1" type="ORF">Micbo1qcDRAFT_167424</name>
</gene>
<dbReference type="InParanoid" id="A0A136IRB5"/>
<dbReference type="EMBL" id="KQ964262">
    <property type="protein sequence ID" value="KXJ87408.1"/>
    <property type="molecule type" value="Genomic_DNA"/>
</dbReference>
<sequence length="152" mass="16337">MSSLTTTSLSSASSRLSNKARAGADGIDHVLSDRSSETVKTEVDKLSLLSTSLRQLEHHAIHVCRQLAGHSADSDTCEGLSRGLDATLTAVLPQCEHAVAFVAKQISRLDKNTPRQQINVAAISRFEASVQATTGLWLMLRQLLATGKEDAR</sequence>
<dbReference type="AlphaFoldDB" id="A0A136IRB5"/>
<protein>
    <submittedName>
        <fullName evidence="1">Uncharacterized protein</fullName>
    </submittedName>
</protein>
<proteinExistence type="predicted"/>
<reference evidence="2" key="1">
    <citation type="submission" date="2016-02" db="EMBL/GenBank/DDBJ databases">
        <title>Draft genome sequence of Microdochium bolleyi, a fungal endophyte of beachgrass.</title>
        <authorList>
            <consortium name="DOE Joint Genome Institute"/>
            <person name="David A.S."/>
            <person name="May G."/>
            <person name="Haridas S."/>
            <person name="Lim J."/>
            <person name="Wang M."/>
            <person name="Labutti K."/>
            <person name="Lipzen A."/>
            <person name="Barry K."/>
            <person name="Grigoriev I.V."/>
        </authorList>
    </citation>
    <scope>NUCLEOTIDE SEQUENCE [LARGE SCALE GENOMIC DNA]</scope>
    <source>
        <strain evidence="2">J235TASD1</strain>
    </source>
</reference>
<evidence type="ECO:0000313" key="2">
    <source>
        <dbReference type="Proteomes" id="UP000070501"/>
    </source>
</evidence>
<feature type="non-terminal residue" evidence="1">
    <location>
        <position position="152"/>
    </location>
</feature>
<organism evidence="1 2">
    <name type="scientific">Microdochium bolleyi</name>
    <dbReference type="NCBI Taxonomy" id="196109"/>
    <lineage>
        <taxon>Eukaryota</taxon>
        <taxon>Fungi</taxon>
        <taxon>Dikarya</taxon>
        <taxon>Ascomycota</taxon>
        <taxon>Pezizomycotina</taxon>
        <taxon>Sordariomycetes</taxon>
        <taxon>Xylariomycetidae</taxon>
        <taxon>Xylariales</taxon>
        <taxon>Microdochiaceae</taxon>
        <taxon>Microdochium</taxon>
    </lineage>
</organism>
<evidence type="ECO:0000313" key="1">
    <source>
        <dbReference type="EMBL" id="KXJ87408.1"/>
    </source>
</evidence>
<dbReference type="Proteomes" id="UP000070501">
    <property type="component" value="Unassembled WGS sequence"/>
</dbReference>
<dbReference type="OrthoDB" id="195446at2759"/>
<name>A0A136IRB5_9PEZI</name>